<sequence length="158" mass="17180">MLYATLKTLHVLAIVVWLGGMVFAHFFLRPALAQLEPPQRLRLMHEVLGRFFKAVLVASLLTLGSGVWMLGRVAKQVVQSGGSFEMPLAWTVMAVLGVAMVAIFMHIRFALYKRLDRAVVAADWPAGAAALGQVRTWVSVNLALGVVVLVVTLMRAAG</sequence>
<keyword evidence="1" id="KW-0812">Transmembrane</keyword>
<keyword evidence="1" id="KW-0472">Membrane</keyword>
<protein>
    <recommendedName>
        <fullName evidence="2">Copper resistance protein D domain-containing protein</fullName>
    </recommendedName>
</protein>
<organism evidence="3 4">
    <name type="scientific">Rubrivivax rivuli</name>
    <dbReference type="NCBI Taxonomy" id="1862385"/>
    <lineage>
        <taxon>Bacteria</taxon>
        <taxon>Pseudomonadati</taxon>
        <taxon>Pseudomonadota</taxon>
        <taxon>Betaproteobacteria</taxon>
        <taxon>Burkholderiales</taxon>
        <taxon>Sphaerotilaceae</taxon>
        <taxon>Rubrivivax</taxon>
    </lineage>
</organism>
<reference evidence="3 4" key="1">
    <citation type="submission" date="2019-01" db="EMBL/GenBank/DDBJ databases">
        <authorList>
            <person name="Chen W.-M."/>
        </authorList>
    </citation>
    <scope>NUCLEOTIDE SEQUENCE [LARGE SCALE GENOMIC DNA]</scope>
    <source>
        <strain evidence="3 4">KYPY4</strain>
    </source>
</reference>
<feature type="transmembrane region" description="Helical" evidence="1">
    <location>
        <begin position="88"/>
        <end position="107"/>
    </location>
</feature>
<evidence type="ECO:0000259" key="2">
    <source>
        <dbReference type="Pfam" id="PF05425"/>
    </source>
</evidence>
<feature type="transmembrane region" description="Helical" evidence="1">
    <location>
        <begin position="6"/>
        <end position="28"/>
    </location>
</feature>
<evidence type="ECO:0000256" key="1">
    <source>
        <dbReference type="SAM" id="Phobius"/>
    </source>
</evidence>
<dbReference type="EMBL" id="SACR01000006">
    <property type="protein sequence ID" value="RVU43724.1"/>
    <property type="molecule type" value="Genomic_DNA"/>
</dbReference>
<evidence type="ECO:0000313" key="4">
    <source>
        <dbReference type="Proteomes" id="UP000285575"/>
    </source>
</evidence>
<proteinExistence type="predicted"/>
<feature type="transmembrane region" description="Helical" evidence="1">
    <location>
        <begin position="137"/>
        <end position="157"/>
    </location>
</feature>
<gene>
    <name evidence="3" type="ORF">EOE66_18785</name>
</gene>
<feature type="domain" description="Copper resistance protein D" evidence="2">
    <location>
        <begin position="46"/>
        <end position="152"/>
    </location>
</feature>
<keyword evidence="4" id="KW-1185">Reference proteome</keyword>
<dbReference type="OrthoDB" id="8419862at2"/>
<dbReference type="RefSeq" id="WP_128230282.1">
    <property type="nucleotide sequence ID" value="NZ_SACR01000006.1"/>
</dbReference>
<keyword evidence="1" id="KW-1133">Transmembrane helix</keyword>
<dbReference type="GO" id="GO:0016020">
    <property type="term" value="C:membrane"/>
    <property type="evidence" value="ECO:0007669"/>
    <property type="project" value="InterPro"/>
</dbReference>
<dbReference type="Proteomes" id="UP000285575">
    <property type="component" value="Unassembled WGS sequence"/>
</dbReference>
<dbReference type="AlphaFoldDB" id="A0A437RAL0"/>
<name>A0A437RAL0_9BURK</name>
<feature type="transmembrane region" description="Helical" evidence="1">
    <location>
        <begin position="48"/>
        <end position="68"/>
    </location>
</feature>
<dbReference type="Pfam" id="PF05425">
    <property type="entry name" value="CopD"/>
    <property type="match status" value="1"/>
</dbReference>
<evidence type="ECO:0000313" key="3">
    <source>
        <dbReference type="EMBL" id="RVU43724.1"/>
    </source>
</evidence>
<accession>A0A437RAL0</accession>
<comment type="caution">
    <text evidence="3">The sequence shown here is derived from an EMBL/GenBank/DDBJ whole genome shotgun (WGS) entry which is preliminary data.</text>
</comment>
<dbReference type="InterPro" id="IPR008457">
    <property type="entry name" value="Cu-R_CopD_dom"/>
</dbReference>